<evidence type="ECO:0000256" key="5">
    <source>
        <dbReference type="ARBA" id="ARBA00022679"/>
    </source>
</evidence>
<dbReference type="SUPFAM" id="SSF54782">
    <property type="entry name" value="Porphobilinogen deaminase (hydroxymethylbilane synthase), C-terminal domain"/>
    <property type="match status" value="1"/>
</dbReference>
<dbReference type="Proteomes" id="UP000250369">
    <property type="component" value="Unassembled WGS sequence"/>
</dbReference>
<evidence type="ECO:0000256" key="7">
    <source>
        <dbReference type="ARBA" id="ARBA00048169"/>
    </source>
</evidence>
<dbReference type="PRINTS" id="PR00151">
    <property type="entry name" value="PORPHBDMNASE"/>
</dbReference>
<protein>
    <recommendedName>
        <fullName evidence="8">Porphobilinogen deaminase</fullName>
        <shortName evidence="8">PBG</shortName>
        <ecNumber evidence="8">2.5.1.61</ecNumber>
    </recommendedName>
    <alternativeName>
        <fullName evidence="8">Hydroxymethylbilane synthase</fullName>
        <shortName evidence="8">HMBS</shortName>
    </alternativeName>
    <alternativeName>
        <fullName evidence="8">Pre-uroporphyrinogen synthase</fullName>
    </alternativeName>
</protein>
<comment type="function">
    <text evidence="1 8">Tetrapolymerization of the monopyrrole PBG into the hydroxymethylbilane pre-uroporphyrinogen in several discrete steps.</text>
</comment>
<name>A0A329MR55_9BACL</name>
<evidence type="ECO:0000256" key="8">
    <source>
        <dbReference type="HAMAP-Rule" id="MF_00260"/>
    </source>
</evidence>
<evidence type="ECO:0000256" key="6">
    <source>
        <dbReference type="ARBA" id="ARBA00023244"/>
    </source>
</evidence>
<dbReference type="GO" id="GO:0004418">
    <property type="term" value="F:hydroxymethylbilane synthase activity"/>
    <property type="evidence" value="ECO:0007669"/>
    <property type="project" value="UniProtKB-UniRule"/>
</dbReference>
<dbReference type="RefSeq" id="WP_113030332.1">
    <property type="nucleotide sequence ID" value="NZ_QMFB01000003.1"/>
</dbReference>
<keyword evidence="12" id="KW-1185">Reference proteome</keyword>
<proteinExistence type="inferred from homology"/>
<dbReference type="GO" id="GO:0006782">
    <property type="term" value="P:protoporphyrinogen IX biosynthetic process"/>
    <property type="evidence" value="ECO:0007669"/>
    <property type="project" value="UniProtKB-UniRule"/>
</dbReference>
<accession>A0A329MR55</accession>
<keyword evidence="5 8" id="KW-0808">Transferase</keyword>
<comment type="caution">
    <text evidence="11">The sequence shown here is derived from an EMBL/GenBank/DDBJ whole genome shotgun (WGS) entry which is preliminary data.</text>
</comment>
<dbReference type="Pfam" id="PF03900">
    <property type="entry name" value="Porphobil_deamC"/>
    <property type="match status" value="1"/>
</dbReference>
<dbReference type="PIRSF" id="PIRSF001438">
    <property type="entry name" value="4pyrrol_synth_OHMeBilane_synth"/>
    <property type="match status" value="1"/>
</dbReference>
<evidence type="ECO:0000313" key="11">
    <source>
        <dbReference type="EMBL" id="RAV22022.1"/>
    </source>
</evidence>
<evidence type="ECO:0000259" key="9">
    <source>
        <dbReference type="Pfam" id="PF01379"/>
    </source>
</evidence>
<dbReference type="OrthoDB" id="9810298at2"/>
<dbReference type="PANTHER" id="PTHR11557">
    <property type="entry name" value="PORPHOBILINOGEN DEAMINASE"/>
    <property type="match status" value="1"/>
</dbReference>
<dbReference type="CDD" id="cd13646">
    <property type="entry name" value="PBP2_EcHMBS_like"/>
    <property type="match status" value="1"/>
</dbReference>
<evidence type="ECO:0000259" key="10">
    <source>
        <dbReference type="Pfam" id="PF03900"/>
    </source>
</evidence>
<feature type="domain" description="Porphobilinogen deaminase N-terminal" evidence="9">
    <location>
        <begin position="4"/>
        <end position="215"/>
    </location>
</feature>
<dbReference type="Gene3D" id="3.30.160.40">
    <property type="entry name" value="Porphobilinogen deaminase, C-terminal domain"/>
    <property type="match status" value="1"/>
</dbReference>
<dbReference type="InterPro" id="IPR022417">
    <property type="entry name" value="Porphobilin_deaminase_N"/>
</dbReference>
<comment type="catalytic activity">
    <reaction evidence="7 8">
        <text>4 porphobilinogen + H2O = hydroxymethylbilane + 4 NH4(+)</text>
        <dbReference type="Rhea" id="RHEA:13185"/>
        <dbReference type="ChEBI" id="CHEBI:15377"/>
        <dbReference type="ChEBI" id="CHEBI:28938"/>
        <dbReference type="ChEBI" id="CHEBI:57845"/>
        <dbReference type="ChEBI" id="CHEBI:58126"/>
        <dbReference type="EC" id="2.5.1.61"/>
    </reaction>
</comment>
<dbReference type="AlphaFoldDB" id="A0A329MR55"/>
<dbReference type="GO" id="GO:0005737">
    <property type="term" value="C:cytoplasm"/>
    <property type="evidence" value="ECO:0007669"/>
    <property type="project" value="UniProtKB-UniRule"/>
</dbReference>
<dbReference type="NCBIfam" id="TIGR00212">
    <property type="entry name" value="hemC"/>
    <property type="match status" value="1"/>
</dbReference>
<comment type="cofactor">
    <cofactor evidence="8">
        <name>dipyrromethane</name>
        <dbReference type="ChEBI" id="CHEBI:60342"/>
    </cofactor>
    <text evidence="8">Binds 1 dipyrromethane group covalently.</text>
</comment>
<dbReference type="HAMAP" id="MF_00260">
    <property type="entry name" value="Porphobil_deam"/>
    <property type="match status" value="1"/>
</dbReference>
<dbReference type="Gene3D" id="3.40.190.10">
    <property type="entry name" value="Periplasmic binding protein-like II"/>
    <property type="match status" value="2"/>
</dbReference>
<dbReference type="SUPFAM" id="SSF53850">
    <property type="entry name" value="Periplasmic binding protein-like II"/>
    <property type="match status" value="1"/>
</dbReference>
<comment type="miscellaneous">
    <text evidence="8">The porphobilinogen subunits are added to the dipyrromethane group.</text>
</comment>
<keyword evidence="6 8" id="KW-0627">Porphyrin biosynthesis</keyword>
<dbReference type="InterPro" id="IPR000860">
    <property type="entry name" value="HemC"/>
</dbReference>
<comment type="subunit">
    <text evidence="4 8">Monomer.</text>
</comment>
<dbReference type="EMBL" id="QMFB01000003">
    <property type="protein sequence ID" value="RAV22022.1"/>
    <property type="molecule type" value="Genomic_DNA"/>
</dbReference>
<comment type="similarity">
    <text evidence="3 8">Belongs to the HMBS family.</text>
</comment>
<dbReference type="PANTHER" id="PTHR11557:SF0">
    <property type="entry name" value="PORPHOBILINOGEN DEAMINASE"/>
    <property type="match status" value="1"/>
</dbReference>
<evidence type="ECO:0000256" key="3">
    <source>
        <dbReference type="ARBA" id="ARBA00005638"/>
    </source>
</evidence>
<evidence type="ECO:0000256" key="4">
    <source>
        <dbReference type="ARBA" id="ARBA00011245"/>
    </source>
</evidence>
<gene>
    <name evidence="8" type="primary">hemC</name>
    <name evidence="11" type="ORF">DQG23_08275</name>
</gene>
<sequence>MRTIVVGTRQSALAMTQTLQVIEHLKEISRRDGIECEFTVRKILTKGDQILDVTLSKVGGKGLFVKEIEQALLDGEIDMAVHSMKDMPAELPEGLVIGAVPKREDPRDCLISREGYTKLEELPQGAKVGTSSLRRASQLKHQRPDLQIESIRGNIDTRIRKLEEEGFDAILLAAAGLHRMGWKDRITAYLPADVCIPAVGQGALGIECRGADSFMLELLGKYTDNETKLCVTAERSYLRTLQGGCQVPIGAYARLEPAGEGDNTAPLLTLTGIVGSAVSGELLRETVTGSEPERIGDKLAQSMIALGADRMLAEVAAQP</sequence>
<evidence type="ECO:0000313" key="12">
    <source>
        <dbReference type="Proteomes" id="UP000250369"/>
    </source>
</evidence>
<feature type="modified residue" description="S-(dipyrrolylmethanemethyl)cysteine" evidence="8">
    <location>
        <position position="245"/>
    </location>
</feature>
<evidence type="ECO:0000256" key="2">
    <source>
        <dbReference type="ARBA" id="ARBA00004735"/>
    </source>
</evidence>
<comment type="pathway">
    <text evidence="2">Porphyrin-containing compound metabolism; protoporphyrin-IX biosynthesis; coproporphyrinogen-III from 5-aminolevulinate: step 2/4.</text>
</comment>
<feature type="domain" description="Porphobilinogen deaminase C-terminal" evidence="10">
    <location>
        <begin position="229"/>
        <end position="304"/>
    </location>
</feature>
<dbReference type="FunFam" id="3.40.190.10:FF:000004">
    <property type="entry name" value="Porphobilinogen deaminase"/>
    <property type="match status" value="1"/>
</dbReference>
<dbReference type="FunFam" id="3.40.190.10:FF:000005">
    <property type="entry name" value="Porphobilinogen deaminase"/>
    <property type="match status" value="1"/>
</dbReference>
<reference evidence="11 12" key="1">
    <citation type="journal article" date="2009" name="Int. J. Syst. Evol. Microbiol.">
        <title>Paenibacillus contaminans sp. nov., isolated from a contaminated laboratory plate.</title>
        <authorList>
            <person name="Chou J.H."/>
            <person name="Lee J.H."/>
            <person name="Lin M.C."/>
            <person name="Chang P.S."/>
            <person name="Arun A.B."/>
            <person name="Young C.C."/>
            <person name="Chen W.M."/>
        </authorList>
    </citation>
    <scope>NUCLEOTIDE SEQUENCE [LARGE SCALE GENOMIC DNA]</scope>
    <source>
        <strain evidence="11 12">CKOBP-6</strain>
    </source>
</reference>
<organism evidence="11 12">
    <name type="scientific">Paenibacillus contaminans</name>
    <dbReference type="NCBI Taxonomy" id="450362"/>
    <lineage>
        <taxon>Bacteria</taxon>
        <taxon>Bacillati</taxon>
        <taxon>Bacillota</taxon>
        <taxon>Bacilli</taxon>
        <taxon>Bacillales</taxon>
        <taxon>Paenibacillaceae</taxon>
        <taxon>Paenibacillus</taxon>
    </lineage>
</organism>
<dbReference type="Pfam" id="PF01379">
    <property type="entry name" value="Porphobil_deam"/>
    <property type="match status" value="1"/>
</dbReference>
<dbReference type="InterPro" id="IPR022418">
    <property type="entry name" value="Porphobilinogen_deaminase_C"/>
</dbReference>
<evidence type="ECO:0000256" key="1">
    <source>
        <dbReference type="ARBA" id="ARBA00002869"/>
    </source>
</evidence>
<dbReference type="InterPro" id="IPR036803">
    <property type="entry name" value="Porphobilinogen_deaminase_C_sf"/>
</dbReference>
<dbReference type="EC" id="2.5.1.61" evidence="8"/>